<protein>
    <submittedName>
        <fullName evidence="1">Uncharacterized protein</fullName>
    </submittedName>
</protein>
<dbReference type="Proteomes" id="UP000189670">
    <property type="component" value="Unassembled WGS sequence"/>
</dbReference>
<name>A0A1V1NRC3_9BACT</name>
<comment type="caution">
    <text evidence="1">The sequence shown here is derived from an EMBL/GenBank/DDBJ whole genome shotgun (WGS) entry which is preliminary data.</text>
</comment>
<evidence type="ECO:0000313" key="1">
    <source>
        <dbReference type="EMBL" id="ETR65114.1"/>
    </source>
</evidence>
<evidence type="ECO:0000313" key="2">
    <source>
        <dbReference type="Proteomes" id="UP000189670"/>
    </source>
</evidence>
<gene>
    <name evidence="1" type="ORF">OMM_06129</name>
</gene>
<reference evidence="2" key="1">
    <citation type="submission" date="2012-11" db="EMBL/GenBank/DDBJ databases">
        <authorList>
            <person name="Lucero-Rivera Y.E."/>
            <person name="Tovar-Ramirez D."/>
        </authorList>
    </citation>
    <scope>NUCLEOTIDE SEQUENCE [LARGE SCALE GENOMIC DNA]</scope>
    <source>
        <strain evidence="2">Araruama</strain>
    </source>
</reference>
<dbReference type="AlphaFoldDB" id="A0A1V1NRC3"/>
<dbReference type="EMBL" id="ATBP01003198">
    <property type="protein sequence ID" value="ETR65114.1"/>
    <property type="molecule type" value="Genomic_DNA"/>
</dbReference>
<sequence length="175" mass="20010">MFQRSVKKAISQAIDIEKIKQETNIDDLDKLAERIKKEKNEYGAIFKNEGFKDGVHDAYNMAYDELIFFQIYIGTVDYSEVLKTLASVETVDKYESLLVDDFEFIDSTTVSKEESNKTHSNGKVTVDLKGIDISTSFGPSFEDFMSFSDFEDFYLEGWIEGVNHIISLLHDKGVL</sequence>
<accession>A0A1V1NRC3</accession>
<organism evidence="1 2">
    <name type="scientific">Candidatus Magnetoglobus multicellularis str. Araruama</name>
    <dbReference type="NCBI Taxonomy" id="890399"/>
    <lineage>
        <taxon>Bacteria</taxon>
        <taxon>Pseudomonadati</taxon>
        <taxon>Thermodesulfobacteriota</taxon>
        <taxon>Desulfobacteria</taxon>
        <taxon>Desulfobacterales</taxon>
        <taxon>Desulfobacteraceae</taxon>
        <taxon>Candidatus Magnetoglobus</taxon>
    </lineage>
</organism>
<proteinExistence type="predicted"/>